<evidence type="ECO:0000259" key="4">
    <source>
        <dbReference type="Pfam" id="PF13439"/>
    </source>
</evidence>
<evidence type="ECO:0000313" key="5">
    <source>
        <dbReference type="EMBL" id="RMD00820.1"/>
    </source>
</evidence>
<feature type="domain" description="Glycosyl transferase family 1" evidence="3">
    <location>
        <begin position="191"/>
        <end position="339"/>
    </location>
</feature>
<dbReference type="Pfam" id="PF00534">
    <property type="entry name" value="Glycos_transf_1"/>
    <property type="match status" value="1"/>
</dbReference>
<evidence type="ECO:0000256" key="1">
    <source>
        <dbReference type="ARBA" id="ARBA00022676"/>
    </source>
</evidence>
<dbReference type="PANTHER" id="PTHR12526">
    <property type="entry name" value="GLYCOSYLTRANSFERASE"/>
    <property type="match status" value="1"/>
</dbReference>
<dbReference type="CDD" id="cd03801">
    <property type="entry name" value="GT4_PimA-like"/>
    <property type="match status" value="1"/>
</dbReference>
<keyword evidence="2 5" id="KW-0808">Transferase</keyword>
<protein>
    <submittedName>
        <fullName evidence="5">Glycosyltransferase family 1 protein</fullName>
    </submittedName>
</protein>
<feature type="domain" description="Glycosyltransferase subfamily 4-like N-terminal" evidence="4">
    <location>
        <begin position="15"/>
        <end position="180"/>
    </location>
</feature>
<dbReference type="SUPFAM" id="SSF53756">
    <property type="entry name" value="UDP-Glycosyltransferase/glycogen phosphorylase"/>
    <property type="match status" value="1"/>
</dbReference>
<dbReference type="InterPro" id="IPR001296">
    <property type="entry name" value="Glyco_trans_1"/>
</dbReference>
<dbReference type="Proteomes" id="UP000274139">
    <property type="component" value="Unassembled WGS sequence"/>
</dbReference>
<reference evidence="5 6" key="1">
    <citation type="submission" date="2018-10" db="EMBL/GenBank/DDBJ databases">
        <title>Draft genome sequence of Aquitalea MWU14-2217 isolated from a wild cranberry bog in Provincetown, Massachusetts.</title>
        <authorList>
            <person name="Ebadzadsahrai G."/>
            <person name="Soby S."/>
        </authorList>
    </citation>
    <scope>NUCLEOTIDE SEQUENCE [LARGE SCALE GENOMIC DNA]</scope>
    <source>
        <strain evidence="5 6">MWU14-2217</strain>
    </source>
</reference>
<dbReference type="EMBL" id="RFAR01000012">
    <property type="protein sequence ID" value="RMD00820.1"/>
    <property type="molecule type" value="Genomic_DNA"/>
</dbReference>
<keyword evidence="6" id="KW-1185">Reference proteome</keyword>
<dbReference type="RefSeq" id="WP_103523520.1">
    <property type="nucleotide sequence ID" value="NZ_JAIZDC010000003.1"/>
</dbReference>
<evidence type="ECO:0000259" key="3">
    <source>
        <dbReference type="Pfam" id="PF00534"/>
    </source>
</evidence>
<dbReference type="InterPro" id="IPR028098">
    <property type="entry name" value="Glyco_trans_4-like_N"/>
</dbReference>
<dbReference type="AlphaFoldDB" id="A0A454JLW9"/>
<sequence>MTRLAIIRQKYNPAGGAERIVSAILGQLKHQSTLEPVLINRNWETLDGVAVCRVNPFYLGSIWRDWGFARAAQRAWKRVGADLVQSHERIPGCHVFRAGDGVHAAWLDARAVGKGWWHKLSVWCNPYHHFMLRMERAMFSHPDLRAVICISEMVKQDVLQRFPVRPEQCVVIHNGVDCTRFNPVAARARRAALREQYGIAADAPVLVYVGSGFERKGVAQAIRAIVPHAEVQLVVVGGDKKLAAYRQLAHALGVAGRVHFTGPQKDVLSHYGMADGFILPTLYEPFGSVVAEAMACGLPVLTSTRCGGGECVSPGVSGWLALPQDTAAWQENVGIWLAARAQWPWMAEQARARVLVQTEQHMVEQMMFLYSRLLQVSDKKNNE</sequence>
<proteinExistence type="predicted"/>
<evidence type="ECO:0000313" key="6">
    <source>
        <dbReference type="Proteomes" id="UP000274139"/>
    </source>
</evidence>
<gene>
    <name evidence="5" type="ORF">EAY64_04095</name>
</gene>
<dbReference type="OrthoDB" id="433681at2"/>
<keyword evidence="1" id="KW-0328">Glycosyltransferase</keyword>
<dbReference type="Pfam" id="PF13439">
    <property type="entry name" value="Glyco_transf_4"/>
    <property type="match status" value="1"/>
</dbReference>
<evidence type="ECO:0000256" key="2">
    <source>
        <dbReference type="ARBA" id="ARBA00022679"/>
    </source>
</evidence>
<dbReference type="GO" id="GO:0016757">
    <property type="term" value="F:glycosyltransferase activity"/>
    <property type="evidence" value="ECO:0007669"/>
    <property type="project" value="UniProtKB-KW"/>
</dbReference>
<dbReference type="PANTHER" id="PTHR12526:SF510">
    <property type="entry name" value="D-INOSITOL 3-PHOSPHATE GLYCOSYLTRANSFERASE"/>
    <property type="match status" value="1"/>
</dbReference>
<comment type="caution">
    <text evidence="5">The sequence shown here is derived from an EMBL/GenBank/DDBJ whole genome shotgun (WGS) entry which is preliminary data.</text>
</comment>
<dbReference type="Gene3D" id="3.40.50.2000">
    <property type="entry name" value="Glycogen Phosphorylase B"/>
    <property type="match status" value="2"/>
</dbReference>
<name>A0A454JLW9_9NEIS</name>
<organism evidence="5 6">
    <name type="scientific">Aquitalea palustris</name>
    <dbReference type="NCBI Taxonomy" id="2480983"/>
    <lineage>
        <taxon>Bacteria</taxon>
        <taxon>Pseudomonadati</taxon>
        <taxon>Pseudomonadota</taxon>
        <taxon>Betaproteobacteria</taxon>
        <taxon>Neisseriales</taxon>
        <taxon>Chromobacteriaceae</taxon>
        <taxon>Aquitalea</taxon>
    </lineage>
</organism>
<accession>A0A454JLW9</accession>